<dbReference type="Proteomes" id="UP001151287">
    <property type="component" value="Unassembled WGS sequence"/>
</dbReference>
<evidence type="ECO:0000313" key="6">
    <source>
        <dbReference type="EMBL" id="KAJ1699407.1"/>
    </source>
</evidence>
<organism evidence="6 7">
    <name type="scientific">Rhynchospora breviuscula</name>
    <dbReference type="NCBI Taxonomy" id="2022672"/>
    <lineage>
        <taxon>Eukaryota</taxon>
        <taxon>Viridiplantae</taxon>
        <taxon>Streptophyta</taxon>
        <taxon>Embryophyta</taxon>
        <taxon>Tracheophyta</taxon>
        <taxon>Spermatophyta</taxon>
        <taxon>Magnoliopsida</taxon>
        <taxon>Liliopsida</taxon>
        <taxon>Poales</taxon>
        <taxon>Cyperaceae</taxon>
        <taxon>Cyperoideae</taxon>
        <taxon>Rhynchosporeae</taxon>
        <taxon>Rhynchospora</taxon>
    </lineage>
</organism>
<evidence type="ECO:0000313" key="7">
    <source>
        <dbReference type="Proteomes" id="UP001151287"/>
    </source>
</evidence>
<comment type="similarity">
    <text evidence="4">Belongs to the WD repeat PROPPIN family.</text>
</comment>
<comment type="caution">
    <text evidence="6">The sequence shown here is derived from an EMBL/GenBank/DDBJ whole genome shotgun (WGS) entry which is preliminary data.</text>
</comment>
<feature type="region of interest" description="Disordered" evidence="5">
    <location>
        <begin position="1"/>
        <end position="91"/>
    </location>
</feature>
<evidence type="ECO:0000256" key="1">
    <source>
        <dbReference type="ARBA" id="ARBA00004623"/>
    </source>
</evidence>
<dbReference type="InterPro" id="IPR015943">
    <property type="entry name" value="WD40/YVTN_repeat-like_dom_sf"/>
</dbReference>
<dbReference type="AlphaFoldDB" id="A0A9Q0CSK5"/>
<dbReference type="InterPro" id="IPR036322">
    <property type="entry name" value="WD40_repeat_dom_sf"/>
</dbReference>
<evidence type="ECO:0000256" key="4">
    <source>
        <dbReference type="ARBA" id="ARBA00025740"/>
    </source>
</evidence>
<evidence type="ECO:0000256" key="3">
    <source>
        <dbReference type="ARBA" id="ARBA00022737"/>
    </source>
</evidence>
<sequence>MATLSIPPDPNPDSDSNLPIETPTPTPTPPLLEEATETEPEPDPESRPDQEPTSPTSPSPPGSPSGENPNPSSQQIQTAPPPLPNSTTASSHPPALLHLSFNQDYGCFAVGTSTGFMVYNCDPFRGIINRDFEGGGVKVVEMLFRCNLLALVGGGPTPAFPQNKVMIWDDHQTRCIGELSFRTEVRSVRLRRDRVIVVLDQKIFVYNFVDFKLVHQIETAPNPRGLCAVSQHQGQLILVCPGGQKGQVRIEHYGARRTKFIMAHDSRIACLVLSQDGRLVATASTKGTLVRIFSTFDGTLLQEVRRGADRAEIYSVAFSRNMQWLAVSSDKGTVHVFSLKINMGSTPNDKPRPAPEPSVPNVTPALSFIKGVLPKYFHSEWSVAQFRLREGSQYIVAFGDQKNTIVIVGMDGSFYRCQFDPAAGGEMMQLECHNFLKQEA</sequence>
<dbReference type="Pfam" id="PF21032">
    <property type="entry name" value="PROPPIN"/>
    <property type="match status" value="1"/>
</dbReference>
<name>A0A9Q0CSK5_9POAL</name>
<feature type="compositionally biased region" description="Low complexity" evidence="5">
    <location>
        <begin position="64"/>
        <end position="73"/>
    </location>
</feature>
<dbReference type="SUPFAM" id="SSF50978">
    <property type="entry name" value="WD40 repeat-like"/>
    <property type="match status" value="1"/>
</dbReference>
<dbReference type="PANTHER" id="PTHR11227">
    <property type="entry name" value="WD-REPEAT PROTEIN INTERACTING WITH PHOSPHOINOSIDES WIPI -RELATED"/>
    <property type="match status" value="1"/>
</dbReference>
<dbReference type="FunFam" id="2.130.10.10:FF:001083">
    <property type="entry name" value="Autophagy-related protein 18a isoform A"/>
    <property type="match status" value="1"/>
</dbReference>
<keyword evidence="2" id="KW-0853">WD repeat</keyword>
<accession>A0A9Q0CSK5</accession>
<dbReference type="Gene3D" id="2.130.10.10">
    <property type="entry name" value="YVTN repeat-like/Quinoprotein amine dehydrogenase"/>
    <property type="match status" value="1"/>
</dbReference>
<protein>
    <recommendedName>
        <fullName evidence="8">Autophagy-related protein 18a</fullName>
    </recommendedName>
</protein>
<keyword evidence="7" id="KW-1185">Reference proteome</keyword>
<dbReference type="EMBL" id="JAMQYH010000002">
    <property type="protein sequence ID" value="KAJ1699407.1"/>
    <property type="molecule type" value="Genomic_DNA"/>
</dbReference>
<dbReference type="InterPro" id="IPR001680">
    <property type="entry name" value="WD40_rpt"/>
</dbReference>
<evidence type="ECO:0000256" key="5">
    <source>
        <dbReference type="SAM" id="MobiDB-lite"/>
    </source>
</evidence>
<gene>
    <name evidence="6" type="ORF">LUZ63_007919</name>
</gene>
<dbReference type="InterPro" id="IPR048720">
    <property type="entry name" value="PROPPIN"/>
</dbReference>
<evidence type="ECO:0000256" key="2">
    <source>
        <dbReference type="ARBA" id="ARBA00022574"/>
    </source>
</evidence>
<proteinExistence type="inferred from homology"/>
<dbReference type="SMART" id="SM00320">
    <property type="entry name" value="WD40"/>
    <property type="match status" value="4"/>
</dbReference>
<keyword evidence="3" id="KW-0677">Repeat</keyword>
<evidence type="ECO:0008006" key="8">
    <source>
        <dbReference type="Google" id="ProtNLM"/>
    </source>
</evidence>
<dbReference type="GO" id="GO:0034045">
    <property type="term" value="C:phagophore assembly site membrane"/>
    <property type="evidence" value="ECO:0007669"/>
    <property type="project" value="UniProtKB-SubCell"/>
</dbReference>
<feature type="compositionally biased region" description="Acidic residues" evidence="5">
    <location>
        <begin position="34"/>
        <end position="43"/>
    </location>
</feature>
<dbReference type="OrthoDB" id="1667587at2759"/>
<comment type="subcellular location">
    <subcellularLocation>
        <location evidence="1">Preautophagosomal structure membrane</location>
        <topology evidence="1">Peripheral membrane protein</topology>
    </subcellularLocation>
</comment>
<reference evidence="6" key="1">
    <citation type="journal article" date="2022" name="Cell">
        <title>Repeat-based holocentromeres influence genome architecture and karyotype evolution.</title>
        <authorList>
            <person name="Hofstatter P.G."/>
            <person name="Thangavel G."/>
            <person name="Lux T."/>
            <person name="Neumann P."/>
            <person name="Vondrak T."/>
            <person name="Novak P."/>
            <person name="Zhang M."/>
            <person name="Costa L."/>
            <person name="Castellani M."/>
            <person name="Scott A."/>
            <person name="Toegelov H."/>
            <person name="Fuchs J."/>
            <person name="Mata-Sucre Y."/>
            <person name="Dias Y."/>
            <person name="Vanzela A.L.L."/>
            <person name="Huettel B."/>
            <person name="Almeida C.C.S."/>
            <person name="Simkova H."/>
            <person name="Souza G."/>
            <person name="Pedrosa-Harand A."/>
            <person name="Macas J."/>
            <person name="Mayer K.F.X."/>
            <person name="Houben A."/>
            <person name="Marques A."/>
        </authorList>
    </citation>
    <scope>NUCLEOTIDE SEQUENCE</scope>
    <source>
        <strain evidence="6">RhyBre1mFocal</strain>
    </source>
</reference>